<keyword evidence="2" id="KW-0238">DNA-binding</keyword>
<sequence length="170" mass="20016">MCEFDEKLENAHMGRLIHMLSHQMKRNSNGMESVIGNDELTVMQKHVLKFVLLESLHRDLYQKDIEEEFQIRKSTVTGILKLMEKHGYIYRESVEKDARLKKIVPTPKAEELRPILLKHIAFTENYLTKGISEEDVIICKKVLCQMYHNLSEMNKKTDKEANRKNEQETV</sequence>
<evidence type="ECO:0000256" key="1">
    <source>
        <dbReference type="ARBA" id="ARBA00023015"/>
    </source>
</evidence>
<dbReference type="AlphaFoldDB" id="A0A414J2T6"/>
<dbReference type="GO" id="GO:0003677">
    <property type="term" value="F:DNA binding"/>
    <property type="evidence" value="ECO:0007669"/>
    <property type="project" value="UniProtKB-KW"/>
</dbReference>
<feature type="domain" description="HTH marR-type" evidence="4">
    <location>
        <begin position="10"/>
        <end position="148"/>
    </location>
</feature>
<dbReference type="RefSeq" id="WP_118050585.1">
    <property type="nucleotide sequence ID" value="NZ_CABJFK010000011.1"/>
</dbReference>
<dbReference type="Pfam" id="PF12802">
    <property type="entry name" value="MarR_2"/>
    <property type="match status" value="1"/>
</dbReference>
<evidence type="ECO:0000256" key="3">
    <source>
        <dbReference type="ARBA" id="ARBA00023163"/>
    </source>
</evidence>
<comment type="caution">
    <text evidence="5">The sequence shown here is derived from an EMBL/GenBank/DDBJ whole genome shotgun (WGS) entry which is preliminary data.</text>
</comment>
<name>A0A414J2T6_9FIRM</name>
<dbReference type="InterPro" id="IPR000835">
    <property type="entry name" value="HTH_MarR-typ"/>
</dbReference>
<dbReference type="PANTHER" id="PTHR42756">
    <property type="entry name" value="TRANSCRIPTIONAL REGULATOR, MARR"/>
    <property type="match status" value="1"/>
</dbReference>
<dbReference type="PRINTS" id="PR00598">
    <property type="entry name" value="HTHMARR"/>
</dbReference>
<dbReference type="SUPFAM" id="SSF46785">
    <property type="entry name" value="Winged helix' DNA-binding domain"/>
    <property type="match status" value="1"/>
</dbReference>
<evidence type="ECO:0000256" key="2">
    <source>
        <dbReference type="ARBA" id="ARBA00023125"/>
    </source>
</evidence>
<accession>A0A414J2T6</accession>
<organism evidence="5 6">
    <name type="scientific">Blautia obeum</name>
    <dbReference type="NCBI Taxonomy" id="40520"/>
    <lineage>
        <taxon>Bacteria</taxon>
        <taxon>Bacillati</taxon>
        <taxon>Bacillota</taxon>
        <taxon>Clostridia</taxon>
        <taxon>Lachnospirales</taxon>
        <taxon>Lachnospiraceae</taxon>
        <taxon>Blautia</taxon>
    </lineage>
</organism>
<proteinExistence type="predicted"/>
<dbReference type="InterPro" id="IPR036390">
    <property type="entry name" value="WH_DNA-bd_sf"/>
</dbReference>
<dbReference type="SMART" id="SM00347">
    <property type="entry name" value="HTH_MARR"/>
    <property type="match status" value="1"/>
</dbReference>
<keyword evidence="1" id="KW-0805">Transcription regulation</keyword>
<keyword evidence="3" id="KW-0804">Transcription</keyword>
<reference evidence="5 6" key="1">
    <citation type="submission" date="2018-08" db="EMBL/GenBank/DDBJ databases">
        <title>A genome reference for cultivated species of the human gut microbiota.</title>
        <authorList>
            <person name="Zou Y."/>
            <person name="Xue W."/>
            <person name="Luo G."/>
        </authorList>
    </citation>
    <scope>NUCLEOTIDE SEQUENCE [LARGE SCALE GENOMIC DNA]</scope>
    <source>
        <strain evidence="5 6">AM28-23</strain>
    </source>
</reference>
<dbReference type="PROSITE" id="PS50995">
    <property type="entry name" value="HTH_MARR_2"/>
    <property type="match status" value="1"/>
</dbReference>
<dbReference type="Gene3D" id="1.10.10.10">
    <property type="entry name" value="Winged helix-like DNA-binding domain superfamily/Winged helix DNA-binding domain"/>
    <property type="match status" value="1"/>
</dbReference>
<dbReference type="EMBL" id="QSKF01000011">
    <property type="protein sequence ID" value="RHE38400.1"/>
    <property type="molecule type" value="Genomic_DNA"/>
</dbReference>
<dbReference type="GO" id="GO:0003700">
    <property type="term" value="F:DNA-binding transcription factor activity"/>
    <property type="evidence" value="ECO:0007669"/>
    <property type="project" value="InterPro"/>
</dbReference>
<dbReference type="Proteomes" id="UP000283745">
    <property type="component" value="Unassembled WGS sequence"/>
</dbReference>
<evidence type="ECO:0000259" key="4">
    <source>
        <dbReference type="PROSITE" id="PS50995"/>
    </source>
</evidence>
<dbReference type="PANTHER" id="PTHR42756:SF1">
    <property type="entry name" value="TRANSCRIPTIONAL REPRESSOR OF EMRAB OPERON"/>
    <property type="match status" value="1"/>
</dbReference>
<protein>
    <submittedName>
        <fullName evidence="5">MarR family transcriptional regulator</fullName>
    </submittedName>
</protein>
<evidence type="ECO:0000313" key="6">
    <source>
        <dbReference type="Proteomes" id="UP000283745"/>
    </source>
</evidence>
<dbReference type="InterPro" id="IPR036388">
    <property type="entry name" value="WH-like_DNA-bd_sf"/>
</dbReference>
<evidence type="ECO:0000313" key="5">
    <source>
        <dbReference type="EMBL" id="RHE38400.1"/>
    </source>
</evidence>
<gene>
    <name evidence="5" type="ORF">DW740_13630</name>
</gene>